<dbReference type="Gene3D" id="3.40.50.970">
    <property type="match status" value="2"/>
</dbReference>
<dbReference type="NCBIfam" id="TIGR00118">
    <property type="entry name" value="acolac_lg"/>
    <property type="match status" value="1"/>
</dbReference>
<evidence type="ECO:0000313" key="20">
    <source>
        <dbReference type="Proteomes" id="UP000465263"/>
    </source>
</evidence>
<accession>A0A7I9XFZ0</accession>
<feature type="region of interest" description="Disordered" evidence="15">
    <location>
        <begin position="1"/>
        <end position="40"/>
    </location>
</feature>
<evidence type="ECO:0000256" key="13">
    <source>
        <dbReference type="ARBA" id="ARBA00048670"/>
    </source>
</evidence>
<evidence type="ECO:0000256" key="8">
    <source>
        <dbReference type="ARBA" id="ARBA00022723"/>
    </source>
</evidence>
<name>A0A7I9XFZ0_9MYCO</name>
<comment type="pathway">
    <text evidence="2 14">Amino-acid biosynthesis; L-valine biosynthesis; L-valine from pyruvate: step 1/4.</text>
</comment>
<evidence type="ECO:0000256" key="15">
    <source>
        <dbReference type="SAM" id="MobiDB-lite"/>
    </source>
</evidence>
<dbReference type="InterPro" id="IPR011766">
    <property type="entry name" value="TPP_enzyme_TPP-bd"/>
</dbReference>
<comment type="catalytic activity">
    <reaction evidence="13 14">
        <text>2 pyruvate + H(+) = (2S)-2-acetolactate + CO2</text>
        <dbReference type="Rhea" id="RHEA:25249"/>
        <dbReference type="ChEBI" id="CHEBI:15361"/>
        <dbReference type="ChEBI" id="CHEBI:15378"/>
        <dbReference type="ChEBI" id="CHEBI:16526"/>
        <dbReference type="ChEBI" id="CHEBI:58476"/>
        <dbReference type="EC" id="2.2.1.6"/>
    </reaction>
</comment>
<dbReference type="PANTHER" id="PTHR18968:SF13">
    <property type="entry name" value="ACETOLACTATE SYNTHASE CATALYTIC SUBUNIT, MITOCHONDRIAL"/>
    <property type="match status" value="1"/>
</dbReference>
<dbReference type="AlphaFoldDB" id="A0A7I9XFZ0"/>
<dbReference type="InterPro" id="IPR045229">
    <property type="entry name" value="TPP_enz"/>
</dbReference>
<dbReference type="InterPro" id="IPR012001">
    <property type="entry name" value="Thiamin_PyroP_enz_TPP-bd_dom"/>
</dbReference>
<evidence type="ECO:0000256" key="4">
    <source>
        <dbReference type="ARBA" id="ARBA00013145"/>
    </source>
</evidence>
<feature type="domain" description="Thiamine pyrophosphate enzyme central" evidence="16">
    <location>
        <begin position="232"/>
        <end position="367"/>
    </location>
</feature>
<comment type="cofactor">
    <cofactor evidence="14">
        <name>Mg(2+)</name>
        <dbReference type="ChEBI" id="CHEBI:18420"/>
    </cofactor>
    <text evidence="14">Binds 1 Mg(2+) ion per subunit.</text>
</comment>
<dbReference type="GO" id="GO:0009099">
    <property type="term" value="P:L-valine biosynthetic process"/>
    <property type="evidence" value="ECO:0007669"/>
    <property type="project" value="UniProtKB-UniPathway"/>
</dbReference>
<keyword evidence="6" id="KW-0285">Flavoprotein</keyword>
<evidence type="ECO:0000256" key="14">
    <source>
        <dbReference type="RuleBase" id="RU003591"/>
    </source>
</evidence>
<evidence type="ECO:0000259" key="16">
    <source>
        <dbReference type="Pfam" id="PF00205"/>
    </source>
</evidence>
<protein>
    <recommendedName>
        <fullName evidence="4 14">Acetolactate synthase</fullName>
        <ecNumber evidence="4 14">2.2.1.6</ecNumber>
    </recommendedName>
</protein>
<keyword evidence="10 14" id="KW-0460">Magnesium</keyword>
<organism evidence="19 20">
    <name type="scientific">Mycolicibacter senuensis</name>
    <dbReference type="NCBI Taxonomy" id="386913"/>
    <lineage>
        <taxon>Bacteria</taxon>
        <taxon>Bacillati</taxon>
        <taxon>Actinomycetota</taxon>
        <taxon>Actinomycetes</taxon>
        <taxon>Mycobacteriales</taxon>
        <taxon>Mycobacteriaceae</taxon>
        <taxon>Mycolicibacter</taxon>
    </lineage>
</organism>
<evidence type="ECO:0000256" key="5">
    <source>
        <dbReference type="ARBA" id="ARBA00022605"/>
    </source>
</evidence>
<evidence type="ECO:0000256" key="2">
    <source>
        <dbReference type="ARBA" id="ARBA00005025"/>
    </source>
</evidence>
<dbReference type="UniPathway" id="UPA00049">
    <property type="reaction ID" value="UER00059"/>
</dbReference>
<dbReference type="SUPFAM" id="SSF52467">
    <property type="entry name" value="DHS-like NAD/FAD-binding domain"/>
    <property type="match status" value="1"/>
</dbReference>
<dbReference type="GO" id="GO:0003984">
    <property type="term" value="F:acetolactate synthase activity"/>
    <property type="evidence" value="ECO:0007669"/>
    <property type="project" value="UniProtKB-EC"/>
</dbReference>
<evidence type="ECO:0000256" key="1">
    <source>
        <dbReference type="ARBA" id="ARBA00004974"/>
    </source>
</evidence>
<comment type="pathway">
    <text evidence="1 14">Amino-acid biosynthesis; L-isoleucine biosynthesis; L-isoleucine from 2-oxobutanoate: step 1/4.</text>
</comment>
<dbReference type="EMBL" id="BLKV01000001">
    <property type="protein sequence ID" value="GFG68865.1"/>
    <property type="molecule type" value="Genomic_DNA"/>
</dbReference>
<keyword evidence="12 14" id="KW-0100">Branched-chain amino acid biosynthesis</keyword>
<evidence type="ECO:0000256" key="12">
    <source>
        <dbReference type="ARBA" id="ARBA00023304"/>
    </source>
</evidence>
<dbReference type="Pfam" id="PF02776">
    <property type="entry name" value="TPP_enzyme_N"/>
    <property type="match status" value="1"/>
</dbReference>
<dbReference type="FunFam" id="3.40.50.1220:FF:000008">
    <property type="entry name" value="Acetolactate synthase"/>
    <property type="match status" value="1"/>
</dbReference>
<dbReference type="FunFam" id="3.40.50.970:FF:000016">
    <property type="entry name" value="Acetolactate synthase"/>
    <property type="match status" value="1"/>
</dbReference>
<evidence type="ECO:0000259" key="18">
    <source>
        <dbReference type="Pfam" id="PF02776"/>
    </source>
</evidence>
<keyword evidence="5 14" id="KW-0028">Amino-acid biosynthesis</keyword>
<keyword evidence="8 14" id="KW-0479">Metal-binding</keyword>
<dbReference type="OrthoDB" id="4494979at2"/>
<dbReference type="EC" id="2.2.1.6" evidence="4 14"/>
<evidence type="ECO:0000256" key="11">
    <source>
        <dbReference type="ARBA" id="ARBA00023052"/>
    </source>
</evidence>
<dbReference type="Gene3D" id="3.40.50.1220">
    <property type="entry name" value="TPP-binding domain"/>
    <property type="match status" value="1"/>
</dbReference>
<comment type="cofactor">
    <cofactor evidence="14">
        <name>thiamine diphosphate</name>
        <dbReference type="ChEBI" id="CHEBI:58937"/>
    </cofactor>
    <text evidence="14">Binds 1 thiamine pyrophosphate per subunit.</text>
</comment>
<dbReference type="GO" id="GO:0005948">
    <property type="term" value="C:acetolactate synthase complex"/>
    <property type="evidence" value="ECO:0007669"/>
    <property type="project" value="TreeGrafter"/>
</dbReference>
<dbReference type="PANTHER" id="PTHR18968">
    <property type="entry name" value="THIAMINE PYROPHOSPHATE ENZYMES"/>
    <property type="match status" value="1"/>
</dbReference>
<evidence type="ECO:0000313" key="19">
    <source>
        <dbReference type="EMBL" id="GFG68865.1"/>
    </source>
</evidence>
<dbReference type="Pfam" id="PF02775">
    <property type="entry name" value="TPP_enzyme_C"/>
    <property type="match status" value="1"/>
</dbReference>
<evidence type="ECO:0000256" key="10">
    <source>
        <dbReference type="ARBA" id="ARBA00022842"/>
    </source>
</evidence>
<dbReference type="UniPathway" id="UPA00047">
    <property type="reaction ID" value="UER00055"/>
</dbReference>
<dbReference type="InterPro" id="IPR039368">
    <property type="entry name" value="AHAS_TPP"/>
</dbReference>
<dbReference type="InterPro" id="IPR029035">
    <property type="entry name" value="DHS-like_NAD/FAD-binding_dom"/>
</dbReference>
<keyword evidence="7 14" id="KW-0808">Transferase</keyword>
<dbReference type="RefSeq" id="WP_085086239.1">
    <property type="nucleotide sequence ID" value="NZ_BLKV01000001.1"/>
</dbReference>
<dbReference type="InterPro" id="IPR000399">
    <property type="entry name" value="TPP-bd_CS"/>
</dbReference>
<dbReference type="InterPro" id="IPR012846">
    <property type="entry name" value="Acetolactate_synth_lsu"/>
</dbReference>
<dbReference type="GO" id="GO:0050660">
    <property type="term" value="F:flavin adenine dinucleotide binding"/>
    <property type="evidence" value="ECO:0007669"/>
    <property type="project" value="InterPro"/>
</dbReference>
<comment type="similarity">
    <text evidence="3 14">Belongs to the TPP enzyme family.</text>
</comment>
<dbReference type="CDD" id="cd02015">
    <property type="entry name" value="TPP_AHAS"/>
    <property type="match status" value="1"/>
</dbReference>
<dbReference type="GO" id="GO:0030976">
    <property type="term" value="F:thiamine pyrophosphate binding"/>
    <property type="evidence" value="ECO:0007669"/>
    <property type="project" value="UniProtKB-UniRule"/>
</dbReference>
<feature type="domain" description="Thiamine pyrophosphate enzyme TPP-binding" evidence="17">
    <location>
        <begin position="428"/>
        <end position="581"/>
    </location>
</feature>
<dbReference type="FunFam" id="3.40.50.970:FF:000007">
    <property type="entry name" value="Acetolactate synthase"/>
    <property type="match status" value="1"/>
</dbReference>
<keyword evidence="20" id="KW-1185">Reference proteome</keyword>
<dbReference type="PROSITE" id="PS00187">
    <property type="entry name" value="TPP_ENZYMES"/>
    <property type="match status" value="1"/>
</dbReference>
<evidence type="ECO:0000259" key="17">
    <source>
        <dbReference type="Pfam" id="PF02775"/>
    </source>
</evidence>
<dbReference type="GO" id="GO:0000287">
    <property type="term" value="F:magnesium ion binding"/>
    <property type="evidence" value="ECO:0007669"/>
    <property type="project" value="UniProtKB-UniRule"/>
</dbReference>
<evidence type="ECO:0000256" key="7">
    <source>
        <dbReference type="ARBA" id="ARBA00022679"/>
    </source>
</evidence>
<dbReference type="GO" id="GO:0009097">
    <property type="term" value="P:isoleucine biosynthetic process"/>
    <property type="evidence" value="ECO:0007669"/>
    <property type="project" value="UniProtKB-UniPathway"/>
</dbReference>
<evidence type="ECO:0000256" key="3">
    <source>
        <dbReference type="ARBA" id="ARBA00007812"/>
    </source>
</evidence>
<reference evidence="19 20" key="1">
    <citation type="journal article" date="2019" name="Emerg. Microbes Infect.">
        <title>Comprehensive subspecies identification of 175 nontuberculous mycobacteria species based on 7547 genomic profiles.</title>
        <authorList>
            <person name="Matsumoto Y."/>
            <person name="Kinjo T."/>
            <person name="Motooka D."/>
            <person name="Nabeya D."/>
            <person name="Jung N."/>
            <person name="Uechi K."/>
            <person name="Horii T."/>
            <person name="Iida T."/>
            <person name="Fujita J."/>
            <person name="Nakamura S."/>
        </authorList>
    </citation>
    <scope>NUCLEOTIDE SEQUENCE [LARGE SCALE GENOMIC DNA]</scope>
    <source>
        <strain evidence="19 20">JCM 16017</strain>
    </source>
</reference>
<feature type="compositionally biased region" description="Polar residues" evidence="15">
    <location>
        <begin position="1"/>
        <end position="13"/>
    </location>
</feature>
<comment type="caution">
    <text evidence="19">The sequence shown here is derived from an EMBL/GenBank/DDBJ whole genome shotgun (WGS) entry which is preliminary data.</text>
</comment>
<evidence type="ECO:0000256" key="9">
    <source>
        <dbReference type="ARBA" id="ARBA00022827"/>
    </source>
</evidence>
<evidence type="ECO:0000256" key="6">
    <source>
        <dbReference type="ARBA" id="ARBA00022630"/>
    </source>
</evidence>
<dbReference type="InterPro" id="IPR012000">
    <property type="entry name" value="Thiamin_PyroP_enz_cen_dom"/>
</dbReference>
<sequence>MSAPTTRPSQRSAATEGPQPANGTPAAEKAKPAARPVAPEQLTGAQSVIRSLEELDVDVIFGIPGGAVLPVYDPLFDSKKLRHVLVRHEQGAGHAASGYAHATGRVGVMMATSGPGATNLVTPLADAQMDSIPVVAITGQVGRSLIGTDAFQEADISGITMPITKHNFLVRNGDDIPRVIAEAFHIAASGRPGAVLVDIPKDILQGQCTFAWPPKLDLPGYKPTTKPHNRQIREAAKLIAAARRPVLYTGGGVIRGEACAELRELAELTNIPVVTTLMARGAFPDSHRQHLGMPGMHGTVSAVAGLQRSDLLITLGARFDDRVTGQLDSFAPDAKVIHADIDPAEIGKNRHADVPIVGDVKAVITELIAALRHEKVELELTDWWGYLDDVRSTYPLSYGPQSDGSLGPEFVIEKLGQIAGPEALYVAGVGQHQMWAAQFVKYEKPRTWLNSGGLGTMGFAIPAAMGAKMGRPDAEVWAIDGDGCFQMTNQELATCAIEGIPIKVALINNGNLGMVRQWQTLFYGERYSQTDLATHSHRIPDFVMLAEAFGCVGLRCEREEDVEDVIKAARAITDRPVVIDFIVGADAQVWPMVAAGTSNDEIQAARGIRPLFDDEDNEGHA</sequence>
<dbReference type="SUPFAM" id="SSF52518">
    <property type="entry name" value="Thiamin diphosphate-binding fold (THDP-binding)"/>
    <property type="match status" value="2"/>
</dbReference>
<dbReference type="CDD" id="cd07035">
    <property type="entry name" value="TPP_PYR_POX_like"/>
    <property type="match status" value="1"/>
</dbReference>
<dbReference type="Pfam" id="PF00205">
    <property type="entry name" value="TPP_enzyme_M"/>
    <property type="match status" value="1"/>
</dbReference>
<dbReference type="NCBIfam" id="NF005860">
    <property type="entry name" value="PRK07789.1"/>
    <property type="match status" value="1"/>
</dbReference>
<feature type="domain" description="Thiamine pyrophosphate enzyme N-terminal TPP-binding" evidence="18">
    <location>
        <begin position="43"/>
        <end position="157"/>
    </location>
</feature>
<dbReference type="InterPro" id="IPR029061">
    <property type="entry name" value="THDP-binding"/>
</dbReference>
<keyword evidence="11 14" id="KW-0786">Thiamine pyrophosphate</keyword>
<proteinExistence type="inferred from homology"/>
<gene>
    <name evidence="19" type="primary">ilvB_1</name>
    <name evidence="19" type="ORF">MSEN_05850</name>
</gene>
<keyword evidence="9" id="KW-0274">FAD</keyword>
<dbReference type="Proteomes" id="UP000465263">
    <property type="component" value="Unassembled WGS sequence"/>
</dbReference>